<dbReference type="AlphaFoldDB" id="A0A8B8F998"/>
<dbReference type="GO" id="GO:0006511">
    <property type="term" value="P:ubiquitin-dependent protein catabolic process"/>
    <property type="evidence" value="ECO:0007669"/>
    <property type="project" value="TreeGrafter"/>
</dbReference>
<keyword evidence="7" id="KW-0539">Nucleus</keyword>
<organism evidence="9 10">
    <name type="scientific">Sipha flava</name>
    <name type="common">yellow sugarcane aphid</name>
    <dbReference type="NCBI Taxonomy" id="143950"/>
    <lineage>
        <taxon>Eukaryota</taxon>
        <taxon>Metazoa</taxon>
        <taxon>Ecdysozoa</taxon>
        <taxon>Arthropoda</taxon>
        <taxon>Hexapoda</taxon>
        <taxon>Insecta</taxon>
        <taxon>Pterygota</taxon>
        <taxon>Neoptera</taxon>
        <taxon>Paraneoptera</taxon>
        <taxon>Hemiptera</taxon>
        <taxon>Sternorrhyncha</taxon>
        <taxon>Aphidomorpha</taxon>
        <taxon>Aphidoidea</taxon>
        <taxon>Aphididae</taxon>
        <taxon>Sipha</taxon>
    </lineage>
</organism>
<comment type="similarity">
    <text evidence="3">Belongs to the CSN3 family.</text>
</comment>
<keyword evidence="6" id="KW-0736">Signalosome</keyword>
<evidence type="ECO:0000256" key="1">
    <source>
        <dbReference type="ARBA" id="ARBA00004123"/>
    </source>
</evidence>
<dbReference type="Gene3D" id="1.25.40.570">
    <property type="match status" value="1"/>
</dbReference>
<evidence type="ECO:0000313" key="10">
    <source>
        <dbReference type="RefSeq" id="XP_025406947.1"/>
    </source>
</evidence>
<keyword evidence="9" id="KW-1185">Reference proteome</keyword>
<evidence type="ECO:0000256" key="2">
    <source>
        <dbReference type="ARBA" id="ARBA00004496"/>
    </source>
</evidence>
<dbReference type="PROSITE" id="PS50250">
    <property type="entry name" value="PCI"/>
    <property type="match status" value="1"/>
</dbReference>
<feature type="domain" description="PCI" evidence="8">
    <location>
        <begin position="208"/>
        <end position="376"/>
    </location>
</feature>
<comment type="subcellular location">
    <subcellularLocation>
        <location evidence="2">Cytoplasm</location>
    </subcellularLocation>
    <subcellularLocation>
        <location evidence="1">Nucleus</location>
    </subcellularLocation>
</comment>
<protein>
    <recommendedName>
        <fullName evidence="4">COP9 signalosome complex subunit 3</fullName>
    </recommendedName>
</protein>
<evidence type="ECO:0000256" key="5">
    <source>
        <dbReference type="ARBA" id="ARBA00022490"/>
    </source>
</evidence>
<keyword evidence="5" id="KW-0963">Cytoplasm</keyword>
<dbReference type="RefSeq" id="XP_025406947.1">
    <property type="nucleotide sequence ID" value="XM_025551162.1"/>
</dbReference>
<dbReference type="InterPro" id="IPR055089">
    <property type="entry name" value="COP9_N"/>
</dbReference>
<dbReference type="PANTHER" id="PTHR10758">
    <property type="entry name" value="26S PROTEASOME NON-ATPASE REGULATORY SUBUNIT 3/COP9 SIGNALOSOME COMPLEX SUBUNIT 3"/>
    <property type="match status" value="1"/>
</dbReference>
<evidence type="ECO:0000259" key="8">
    <source>
        <dbReference type="PROSITE" id="PS50250"/>
    </source>
</evidence>
<proteinExistence type="inferred from homology"/>
<reference evidence="10" key="1">
    <citation type="submission" date="2025-08" db="UniProtKB">
        <authorList>
            <consortium name="RefSeq"/>
        </authorList>
    </citation>
    <scope>IDENTIFICATION</scope>
    <source>
        <tissue evidence="10">Whole body</tissue>
    </source>
</reference>
<gene>
    <name evidence="10" type="primary">LOC112680921</name>
</gene>
<dbReference type="GO" id="GO:0008180">
    <property type="term" value="C:COP9 signalosome"/>
    <property type="evidence" value="ECO:0007669"/>
    <property type="project" value="UniProtKB-KW"/>
</dbReference>
<dbReference type="SMART" id="SM00088">
    <property type="entry name" value="PINT"/>
    <property type="match status" value="1"/>
</dbReference>
<dbReference type="Pfam" id="PF22788">
    <property type="entry name" value="COP9_hel_rpt"/>
    <property type="match status" value="1"/>
</dbReference>
<name>A0A8B8F998_9HEMI</name>
<dbReference type="GeneID" id="112680921"/>
<dbReference type="GO" id="GO:0005737">
    <property type="term" value="C:cytoplasm"/>
    <property type="evidence" value="ECO:0007669"/>
    <property type="project" value="UniProtKB-SubCell"/>
</dbReference>
<dbReference type="InterPro" id="IPR000717">
    <property type="entry name" value="PCI_dom"/>
</dbReference>
<evidence type="ECO:0000256" key="3">
    <source>
        <dbReference type="ARBA" id="ARBA00007084"/>
    </source>
</evidence>
<dbReference type="PANTHER" id="PTHR10758:SF1">
    <property type="entry name" value="COP9 SIGNALOSOME COMPLEX SUBUNIT 3"/>
    <property type="match status" value="1"/>
</dbReference>
<sequence>MDSAIAVPQLDQFVLTVRNLASDSQELAEYLAKQSETLHKYVSNLDSVLEALDIHENSITVLTVLGVKATAQKPADIPGVQYHTAIATQINDFVTTVSAEELRILSDPLANVMKSMLTNLGEVEKPMFAIPIIRRAICKLQEKPYQLTQLHCLLCQACLMSNNLKPALSILDQEIYVLGTESPGVVFDPKFFLSYYYLGGVIYTAMKNYSRAITFFEIALTTLLPVMSQIMVESYKKYVLVSIIHLGTVPSLPKLSPPLIERVLKPVCQAYLDIIPAYQSGDPSELQRTITKYHDVYQRDKNKGLVKQVVKALHRKNILKLTNTFLNMSISDLAQRVNLPSTAEAEEHLIAMIEAGEIYGKINRKEGTIMFNDPPKKFDDPNILKKILDEITSKISFSSTVRMMDEDILVNPTFVKKISSEDDGLSIGQGSSKSYQT</sequence>
<evidence type="ECO:0000256" key="4">
    <source>
        <dbReference type="ARBA" id="ARBA00014878"/>
    </source>
</evidence>
<dbReference type="CTD" id="1448"/>
<dbReference type="OrthoDB" id="29061at2759"/>
<dbReference type="InterPro" id="IPR036390">
    <property type="entry name" value="WH_DNA-bd_sf"/>
</dbReference>
<dbReference type="InterPro" id="IPR011990">
    <property type="entry name" value="TPR-like_helical_dom_sf"/>
</dbReference>
<dbReference type="SUPFAM" id="SSF46785">
    <property type="entry name" value="Winged helix' DNA-binding domain"/>
    <property type="match status" value="1"/>
</dbReference>
<dbReference type="SUPFAM" id="SSF48452">
    <property type="entry name" value="TPR-like"/>
    <property type="match status" value="1"/>
</dbReference>
<accession>A0A8B8F998</accession>
<evidence type="ECO:0000256" key="7">
    <source>
        <dbReference type="ARBA" id="ARBA00023242"/>
    </source>
</evidence>
<evidence type="ECO:0000256" key="6">
    <source>
        <dbReference type="ARBA" id="ARBA00022790"/>
    </source>
</evidence>
<dbReference type="Pfam" id="PF01399">
    <property type="entry name" value="PCI"/>
    <property type="match status" value="1"/>
</dbReference>
<evidence type="ECO:0000313" key="9">
    <source>
        <dbReference type="Proteomes" id="UP000694846"/>
    </source>
</evidence>
<dbReference type="Proteomes" id="UP000694846">
    <property type="component" value="Unplaced"/>
</dbReference>
<dbReference type="InterPro" id="IPR050756">
    <property type="entry name" value="CSN3"/>
</dbReference>